<accession>A0A366H6M1</accession>
<comment type="caution">
    <text evidence="2">The sequence shown here is derived from an EMBL/GenBank/DDBJ whole genome shotgun (WGS) entry which is preliminary data.</text>
</comment>
<reference evidence="2 3" key="1">
    <citation type="submission" date="2018-06" db="EMBL/GenBank/DDBJ databases">
        <title>Genomic Encyclopedia of Type Strains, Phase IV (KMG-IV): sequencing the most valuable type-strain genomes for metagenomic binning, comparative biology and taxonomic classification.</title>
        <authorList>
            <person name="Goeker M."/>
        </authorList>
    </citation>
    <scope>NUCLEOTIDE SEQUENCE [LARGE SCALE GENOMIC DNA]</scope>
    <source>
        <strain evidence="2 3">DSM 25532</strain>
    </source>
</reference>
<proteinExistence type="predicted"/>
<evidence type="ECO:0008006" key="4">
    <source>
        <dbReference type="Google" id="ProtNLM"/>
    </source>
</evidence>
<gene>
    <name evidence="2" type="ORF">DES53_113151</name>
</gene>
<evidence type="ECO:0000313" key="3">
    <source>
        <dbReference type="Proteomes" id="UP000253426"/>
    </source>
</evidence>
<feature type="signal peptide" evidence="1">
    <location>
        <begin position="1"/>
        <end position="32"/>
    </location>
</feature>
<sequence>MMPRSLSHRLLALFAGTVAGLLLPQASSPAQAGTPLPEGNSSSEMFGKVYHCNPGPWGQLEYYYIYLEAPQSLIEHFPMPNSVTKWEFPAATEGDLRALFTRASLPQALQDYLLDAKNCVNKDGRITVFPPLPDLSAMTPAQRSVIYAELAKTPENEFYFNPVFITSGSVDQWLGQSRLNPELREVIKKFTYMRGEVLAFSDLSAVLNYVKTDAEAKDFFKTMTRTRSLMLKLVVDDNTDFKSVVRYWSGRKRNKDIEPLVGSTLETEGENKLDVIQLLPSLARRFLYGYPPMELAVLGRMPDCHWTSLNFFNYKPREYYLDTRLATAAVLENYNRIEAPFEFGDVLMFLNAQGNAIHSCVYVADDIVYTKNGENIASPWLLMKIGDVQRIYSYEGQTSVQGFRLKASVETTGGEE</sequence>
<name>A0A366H6M1_9BACT</name>
<dbReference type="AlphaFoldDB" id="A0A366H6M1"/>
<feature type="chain" id="PRO_5017084235" description="NlpC/P60 family protein" evidence="1">
    <location>
        <begin position="33"/>
        <end position="416"/>
    </location>
</feature>
<protein>
    <recommendedName>
        <fullName evidence="4">NlpC/P60 family protein</fullName>
    </recommendedName>
</protein>
<keyword evidence="1" id="KW-0732">Signal</keyword>
<evidence type="ECO:0000313" key="2">
    <source>
        <dbReference type="EMBL" id="RBP37768.1"/>
    </source>
</evidence>
<keyword evidence="3" id="KW-1185">Reference proteome</keyword>
<dbReference type="EMBL" id="QNRR01000013">
    <property type="protein sequence ID" value="RBP37768.1"/>
    <property type="molecule type" value="Genomic_DNA"/>
</dbReference>
<evidence type="ECO:0000256" key="1">
    <source>
        <dbReference type="SAM" id="SignalP"/>
    </source>
</evidence>
<organism evidence="2 3">
    <name type="scientific">Roseimicrobium gellanilyticum</name>
    <dbReference type="NCBI Taxonomy" id="748857"/>
    <lineage>
        <taxon>Bacteria</taxon>
        <taxon>Pseudomonadati</taxon>
        <taxon>Verrucomicrobiota</taxon>
        <taxon>Verrucomicrobiia</taxon>
        <taxon>Verrucomicrobiales</taxon>
        <taxon>Verrucomicrobiaceae</taxon>
        <taxon>Roseimicrobium</taxon>
    </lineage>
</organism>
<dbReference type="RefSeq" id="WP_147263647.1">
    <property type="nucleotide sequence ID" value="NZ_QNRR01000013.1"/>
</dbReference>
<dbReference type="OrthoDB" id="178752at2"/>
<dbReference type="Proteomes" id="UP000253426">
    <property type="component" value="Unassembled WGS sequence"/>
</dbReference>